<evidence type="ECO:0000313" key="15">
    <source>
        <dbReference type="Proteomes" id="UP000298030"/>
    </source>
</evidence>
<comment type="similarity">
    <text evidence="4">Belongs to the cytochrome P450 family.</text>
</comment>
<keyword evidence="5 13" id="KW-0349">Heme</keyword>
<dbReference type="InterPro" id="IPR036396">
    <property type="entry name" value="Cyt_P450_sf"/>
</dbReference>
<gene>
    <name evidence="14" type="ORF">FA13DRAFT_1756854</name>
</gene>
<keyword evidence="6" id="KW-0812">Transmembrane</keyword>
<sequence>MASVTPLFQVALITASSWVFWRGLRRWLTKNPLDNISGPPKASWLAGHFEQLWDVNDGWAFHKGIVNRYGGVIRLGGPLGKRTLYVSDPKALHHMLVKVRLRHRPSSVLLRIVPATQDLYTFEERILATSGEMHRRQRKMLNPVFSIAHMREMVPIFYDVAEKLRDTFSKKTETGPQEIDLTHWMARMALELIGQSGMGYSFDPLTEDAEEHPYCKAVKMYIPITNEMMTSRFYLLPFIHSLNLPPRFLRWLVDVVPWKNLHAIRDIVDVMHNTSVEIVESKKRAIKEGEESILRQVGKGKDIMSILIKANMEANEADRLPDDEVIGQVKHVYPNPDSVSRILHVLCERPDIQEKLRLEIRAAHKEHGERLSYDVISQLPLLDAVCRETLRLYAPVSIVLRETIADAILPFSKPITGIDGSEMTEVLVPKGTIVFPGLMASNRNPDIWGPTADEWMPERWLEGLPESVTGAKVPGIYSHLMTFLGGGRACIGFKFSQLEMKVVLCVLLDKFKFQEPKDKTIYWQMSALVTPTVNGEREPKLPLIVSRAD</sequence>
<evidence type="ECO:0000256" key="13">
    <source>
        <dbReference type="PIRSR" id="PIRSR602403-1"/>
    </source>
</evidence>
<keyword evidence="12" id="KW-0472">Membrane</keyword>
<reference evidence="14 15" key="1">
    <citation type="journal article" date="2019" name="Nat. Ecol. Evol.">
        <title>Megaphylogeny resolves global patterns of mushroom evolution.</title>
        <authorList>
            <person name="Varga T."/>
            <person name="Krizsan K."/>
            <person name="Foldi C."/>
            <person name="Dima B."/>
            <person name="Sanchez-Garcia M."/>
            <person name="Sanchez-Ramirez S."/>
            <person name="Szollosi G.J."/>
            <person name="Szarkandi J.G."/>
            <person name="Papp V."/>
            <person name="Albert L."/>
            <person name="Andreopoulos W."/>
            <person name="Angelini C."/>
            <person name="Antonin V."/>
            <person name="Barry K.W."/>
            <person name="Bougher N.L."/>
            <person name="Buchanan P."/>
            <person name="Buyck B."/>
            <person name="Bense V."/>
            <person name="Catcheside P."/>
            <person name="Chovatia M."/>
            <person name="Cooper J."/>
            <person name="Damon W."/>
            <person name="Desjardin D."/>
            <person name="Finy P."/>
            <person name="Geml J."/>
            <person name="Haridas S."/>
            <person name="Hughes K."/>
            <person name="Justo A."/>
            <person name="Karasinski D."/>
            <person name="Kautmanova I."/>
            <person name="Kiss B."/>
            <person name="Kocsube S."/>
            <person name="Kotiranta H."/>
            <person name="LaButti K.M."/>
            <person name="Lechner B.E."/>
            <person name="Liimatainen K."/>
            <person name="Lipzen A."/>
            <person name="Lukacs Z."/>
            <person name="Mihaltcheva S."/>
            <person name="Morgado L.N."/>
            <person name="Niskanen T."/>
            <person name="Noordeloos M.E."/>
            <person name="Ohm R.A."/>
            <person name="Ortiz-Santana B."/>
            <person name="Ovrebo C."/>
            <person name="Racz N."/>
            <person name="Riley R."/>
            <person name="Savchenko A."/>
            <person name="Shiryaev A."/>
            <person name="Soop K."/>
            <person name="Spirin V."/>
            <person name="Szebenyi C."/>
            <person name="Tomsovsky M."/>
            <person name="Tulloss R.E."/>
            <person name="Uehling J."/>
            <person name="Grigoriev I.V."/>
            <person name="Vagvolgyi C."/>
            <person name="Papp T."/>
            <person name="Martin F.M."/>
            <person name="Miettinen O."/>
            <person name="Hibbett D.S."/>
            <person name="Nagy L.G."/>
        </authorList>
    </citation>
    <scope>NUCLEOTIDE SEQUENCE [LARGE SCALE GENOMIC DNA]</scope>
    <source>
        <strain evidence="14 15">FP101781</strain>
    </source>
</reference>
<evidence type="ECO:0000256" key="1">
    <source>
        <dbReference type="ARBA" id="ARBA00001971"/>
    </source>
</evidence>
<proteinExistence type="inferred from homology"/>
<dbReference type="PANTHER" id="PTHR24305:SF166">
    <property type="entry name" value="CYTOCHROME P450 12A4, MITOCHONDRIAL-RELATED"/>
    <property type="match status" value="1"/>
</dbReference>
<dbReference type="GO" id="GO:0020037">
    <property type="term" value="F:heme binding"/>
    <property type="evidence" value="ECO:0007669"/>
    <property type="project" value="InterPro"/>
</dbReference>
<dbReference type="InterPro" id="IPR002403">
    <property type="entry name" value="Cyt_P450_E_grp-IV"/>
</dbReference>
<dbReference type="CDD" id="cd11069">
    <property type="entry name" value="CYP_FUM15-like"/>
    <property type="match status" value="1"/>
</dbReference>
<evidence type="ECO:0000256" key="2">
    <source>
        <dbReference type="ARBA" id="ARBA00004370"/>
    </source>
</evidence>
<dbReference type="InterPro" id="IPR050121">
    <property type="entry name" value="Cytochrome_P450_monoxygenase"/>
</dbReference>
<comment type="caution">
    <text evidence="14">The sequence shown here is derived from an EMBL/GenBank/DDBJ whole genome shotgun (WGS) entry which is preliminary data.</text>
</comment>
<evidence type="ECO:0000256" key="11">
    <source>
        <dbReference type="ARBA" id="ARBA00023033"/>
    </source>
</evidence>
<evidence type="ECO:0000313" key="14">
    <source>
        <dbReference type="EMBL" id="TEB24494.1"/>
    </source>
</evidence>
<dbReference type="PANTHER" id="PTHR24305">
    <property type="entry name" value="CYTOCHROME P450"/>
    <property type="match status" value="1"/>
</dbReference>
<dbReference type="Proteomes" id="UP000298030">
    <property type="component" value="Unassembled WGS sequence"/>
</dbReference>
<evidence type="ECO:0000256" key="5">
    <source>
        <dbReference type="ARBA" id="ARBA00022617"/>
    </source>
</evidence>
<keyword evidence="15" id="KW-1185">Reference proteome</keyword>
<keyword evidence="7 13" id="KW-0479">Metal-binding</keyword>
<name>A0A4Y7SSA0_COPMI</name>
<dbReference type="AlphaFoldDB" id="A0A4Y7SSA0"/>
<dbReference type="STRING" id="71717.A0A4Y7SSA0"/>
<dbReference type="EMBL" id="QPFP01000066">
    <property type="protein sequence ID" value="TEB24494.1"/>
    <property type="molecule type" value="Genomic_DNA"/>
</dbReference>
<dbReference type="OrthoDB" id="1470350at2759"/>
<dbReference type="InterPro" id="IPR001128">
    <property type="entry name" value="Cyt_P450"/>
</dbReference>
<keyword evidence="11" id="KW-0503">Monooxygenase</keyword>
<feature type="binding site" description="axial binding residue" evidence="13">
    <location>
        <position position="490"/>
    </location>
    <ligand>
        <name>heme</name>
        <dbReference type="ChEBI" id="CHEBI:30413"/>
    </ligand>
    <ligandPart>
        <name>Fe</name>
        <dbReference type="ChEBI" id="CHEBI:18248"/>
    </ligandPart>
</feature>
<organism evidence="14 15">
    <name type="scientific">Coprinellus micaceus</name>
    <name type="common">Glistening ink-cap mushroom</name>
    <name type="synonym">Coprinus micaceus</name>
    <dbReference type="NCBI Taxonomy" id="71717"/>
    <lineage>
        <taxon>Eukaryota</taxon>
        <taxon>Fungi</taxon>
        <taxon>Dikarya</taxon>
        <taxon>Basidiomycota</taxon>
        <taxon>Agaricomycotina</taxon>
        <taxon>Agaricomycetes</taxon>
        <taxon>Agaricomycetidae</taxon>
        <taxon>Agaricales</taxon>
        <taxon>Agaricineae</taxon>
        <taxon>Psathyrellaceae</taxon>
        <taxon>Coprinellus</taxon>
    </lineage>
</organism>
<dbReference type="GO" id="GO:0004497">
    <property type="term" value="F:monooxygenase activity"/>
    <property type="evidence" value="ECO:0007669"/>
    <property type="project" value="UniProtKB-KW"/>
</dbReference>
<dbReference type="GO" id="GO:0016020">
    <property type="term" value="C:membrane"/>
    <property type="evidence" value="ECO:0007669"/>
    <property type="project" value="UniProtKB-SubCell"/>
</dbReference>
<evidence type="ECO:0000256" key="8">
    <source>
        <dbReference type="ARBA" id="ARBA00022989"/>
    </source>
</evidence>
<evidence type="ECO:0000256" key="9">
    <source>
        <dbReference type="ARBA" id="ARBA00023002"/>
    </source>
</evidence>
<dbReference type="GO" id="GO:0016705">
    <property type="term" value="F:oxidoreductase activity, acting on paired donors, with incorporation or reduction of molecular oxygen"/>
    <property type="evidence" value="ECO:0007669"/>
    <property type="project" value="InterPro"/>
</dbReference>
<evidence type="ECO:0000256" key="4">
    <source>
        <dbReference type="ARBA" id="ARBA00010617"/>
    </source>
</evidence>
<dbReference type="GO" id="GO:0005506">
    <property type="term" value="F:iron ion binding"/>
    <property type="evidence" value="ECO:0007669"/>
    <property type="project" value="InterPro"/>
</dbReference>
<keyword evidence="9" id="KW-0560">Oxidoreductase</keyword>
<protein>
    <submittedName>
        <fullName evidence="14">Cytochrome P450</fullName>
    </submittedName>
</protein>
<evidence type="ECO:0000256" key="3">
    <source>
        <dbReference type="ARBA" id="ARBA00004721"/>
    </source>
</evidence>
<dbReference type="PRINTS" id="PR00385">
    <property type="entry name" value="P450"/>
</dbReference>
<dbReference type="PRINTS" id="PR00465">
    <property type="entry name" value="EP450IV"/>
</dbReference>
<comment type="pathway">
    <text evidence="3">Secondary metabolite biosynthesis; terpenoid biosynthesis.</text>
</comment>
<evidence type="ECO:0000256" key="7">
    <source>
        <dbReference type="ARBA" id="ARBA00022723"/>
    </source>
</evidence>
<dbReference type="Gene3D" id="1.10.630.10">
    <property type="entry name" value="Cytochrome P450"/>
    <property type="match status" value="1"/>
</dbReference>
<keyword evidence="10 13" id="KW-0408">Iron</keyword>
<accession>A0A4Y7SSA0</accession>
<evidence type="ECO:0000256" key="12">
    <source>
        <dbReference type="ARBA" id="ARBA00023136"/>
    </source>
</evidence>
<comment type="cofactor">
    <cofactor evidence="1 13">
        <name>heme</name>
        <dbReference type="ChEBI" id="CHEBI:30413"/>
    </cofactor>
</comment>
<evidence type="ECO:0000256" key="6">
    <source>
        <dbReference type="ARBA" id="ARBA00022692"/>
    </source>
</evidence>
<dbReference type="Pfam" id="PF00067">
    <property type="entry name" value="p450"/>
    <property type="match status" value="1"/>
</dbReference>
<comment type="subcellular location">
    <subcellularLocation>
        <location evidence="2">Membrane</location>
    </subcellularLocation>
</comment>
<dbReference type="SUPFAM" id="SSF48264">
    <property type="entry name" value="Cytochrome P450"/>
    <property type="match status" value="1"/>
</dbReference>
<keyword evidence="8" id="KW-1133">Transmembrane helix</keyword>
<evidence type="ECO:0000256" key="10">
    <source>
        <dbReference type="ARBA" id="ARBA00023004"/>
    </source>
</evidence>